<dbReference type="InterPro" id="IPR006674">
    <property type="entry name" value="HD_domain"/>
</dbReference>
<dbReference type="SMART" id="SM00471">
    <property type="entry name" value="HDc"/>
    <property type="match status" value="1"/>
</dbReference>
<dbReference type="Pfam" id="PF01966">
    <property type="entry name" value="HD"/>
    <property type="match status" value="1"/>
</dbReference>
<sequence length="183" mass="20700">MDYEQAVQIVRQKLKGPRLEHTFGVVDAAIELAERYGVNKDQAKLAAIFHDYAKLMPINELREVLLESNEDERLLSYHPELWHGPAAAYLLSKDYHISDVDVLNSIRFHTTGRSNMTLLEKVVFLADYIEPGRNFPGVDETRNLANTDLNAAVLQALSNTIAFLAQKKRAIFPDTVEAYNSLV</sequence>
<dbReference type="Gene3D" id="1.10.3210.10">
    <property type="entry name" value="Hypothetical protein af1432"/>
    <property type="match status" value="1"/>
</dbReference>
<evidence type="ECO:0000256" key="1">
    <source>
        <dbReference type="ARBA" id="ARBA00012506"/>
    </source>
</evidence>
<dbReference type="NCBIfam" id="TIGR00488">
    <property type="entry name" value="bis(5'-nucleosyl)-tetraphosphatase (symmetrical) YqeK"/>
    <property type="match status" value="1"/>
</dbReference>
<dbReference type="GO" id="GO:0008803">
    <property type="term" value="F:bis(5'-nucleosyl)-tetraphosphatase (symmetrical) activity"/>
    <property type="evidence" value="ECO:0007669"/>
    <property type="project" value="UniProtKB-EC"/>
</dbReference>
<evidence type="ECO:0000256" key="3">
    <source>
        <dbReference type="ARBA" id="ARBA00022741"/>
    </source>
</evidence>
<comment type="caution">
    <text evidence="8">The sequence shown here is derived from an EMBL/GenBank/DDBJ whole genome shotgun (WGS) entry which is preliminary data.</text>
</comment>
<evidence type="ECO:0000313" key="8">
    <source>
        <dbReference type="EMBL" id="MFC5466667.1"/>
    </source>
</evidence>
<evidence type="ECO:0000256" key="6">
    <source>
        <dbReference type="ARBA" id="ARBA00049417"/>
    </source>
</evidence>
<keyword evidence="3" id="KW-0547">Nucleotide-binding</keyword>
<comment type="catalytic activity">
    <reaction evidence="6">
        <text>P(1),P(4)-bis(5'-adenosyl) tetraphosphate + H2O = 2 ADP + 2 H(+)</text>
        <dbReference type="Rhea" id="RHEA:24252"/>
        <dbReference type="ChEBI" id="CHEBI:15377"/>
        <dbReference type="ChEBI" id="CHEBI:15378"/>
        <dbReference type="ChEBI" id="CHEBI:58141"/>
        <dbReference type="ChEBI" id="CHEBI:456216"/>
        <dbReference type="EC" id="3.6.1.41"/>
    </reaction>
</comment>
<accession>A0ABW0LNS5</accession>
<dbReference type="CDD" id="cd00077">
    <property type="entry name" value="HDc"/>
    <property type="match status" value="1"/>
</dbReference>
<dbReference type="InterPro" id="IPR051094">
    <property type="entry name" value="Diverse_Catalytic_Enzymes"/>
</dbReference>
<keyword evidence="5" id="KW-0408">Iron</keyword>
<keyword evidence="9" id="KW-1185">Reference proteome</keyword>
<keyword evidence="2" id="KW-0479">Metal-binding</keyword>
<dbReference type="InterPro" id="IPR005249">
    <property type="entry name" value="YqeK"/>
</dbReference>
<evidence type="ECO:0000256" key="2">
    <source>
        <dbReference type="ARBA" id="ARBA00022723"/>
    </source>
</evidence>
<keyword evidence="4 8" id="KW-0378">Hydrolase</keyword>
<evidence type="ECO:0000256" key="4">
    <source>
        <dbReference type="ARBA" id="ARBA00022801"/>
    </source>
</evidence>
<evidence type="ECO:0000259" key="7">
    <source>
        <dbReference type="PROSITE" id="PS51831"/>
    </source>
</evidence>
<feature type="domain" description="HD" evidence="7">
    <location>
        <begin position="18"/>
        <end position="132"/>
    </location>
</feature>
<evidence type="ECO:0000256" key="5">
    <source>
        <dbReference type="ARBA" id="ARBA00023004"/>
    </source>
</evidence>
<protein>
    <recommendedName>
        <fullName evidence="1">bis(5'-nucleosyl)-tetraphosphatase (symmetrical)</fullName>
        <ecNumber evidence="1">3.6.1.41</ecNumber>
    </recommendedName>
</protein>
<name>A0ABW0LNS5_9BACI</name>
<organism evidence="8 9">
    <name type="scientific">Lederbergia graminis</name>
    <dbReference type="NCBI Taxonomy" id="735518"/>
    <lineage>
        <taxon>Bacteria</taxon>
        <taxon>Bacillati</taxon>
        <taxon>Bacillota</taxon>
        <taxon>Bacilli</taxon>
        <taxon>Bacillales</taxon>
        <taxon>Bacillaceae</taxon>
        <taxon>Lederbergia</taxon>
    </lineage>
</organism>
<proteinExistence type="predicted"/>
<dbReference type="PANTHER" id="PTHR35795:SF1">
    <property type="entry name" value="BIS(5'-NUCLEOSYL)-TETRAPHOSPHATASE, SYMMETRICAL"/>
    <property type="match status" value="1"/>
</dbReference>
<dbReference type="Proteomes" id="UP001596147">
    <property type="component" value="Unassembled WGS sequence"/>
</dbReference>
<gene>
    <name evidence="8" type="primary">yqeK</name>
    <name evidence="8" type="ORF">ACFPM4_18235</name>
</gene>
<reference evidence="9" key="1">
    <citation type="journal article" date="2019" name="Int. J. Syst. Evol. Microbiol.">
        <title>The Global Catalogue of Microorganisms (GCM) 10K type strain sequencing project: providing services to taxonomists for standard genome sequencing and annotation.</title>
        <authorList>
            <consortium name="The Broad Institute Genomics Platform"/>
            <consortium name="The Broad Institute Genome Sequencing Center for Infectious Disease"/>
            <person name="Wu L."/>
            <person name="Ma J."/>
        </authorList>
    </citation>
    <scope>NUCLEOTIDE SEQUENCE [LARGE SCALE GENOMIC DNA]</scope>
    <source>
        <strain evidence="9">CGMCC 1.12237</strain>
    </source>
</reference>
<dbReference type="SUPFAM" id="SSF109604">
    <property type="entry name" value="HD-domain/PDEase-like"/>
    <property type="match status" value="1"/>
</dbReference>
<dbReference type="InterPro" id="IPR003607">
    <property type="entry name" value="HD/PDEase_dom"/>
</dbReference>
<dbReference type="RefSeq" id="WP_382354998.1">
    <property type="nucleotide sequence ID" value="NZ_JBHSMC010000029.1"/>
</dbReference>
<dbReference type="PROSITE" id="PS51831">
    <property type="entry name" value="HD"/>
    <property type="match status" value="1"/>
</dbReference>
<dbReference type="EC" id="3.6.1.41" evidence="1"/>
<dbReference type="EMBL" id="JBHSMC010000029">
    <property type="protein sequence ID" value="MFC5466667.1"/>
    <property type="molecule type" value="Genomic_DNA"/>
</dbReference>
<evidence type="ECO:0000313" key="9">
    <source>
        <dbReference type="Proteomes" id="UP001596147"/>
    </source>
</evidence>
<dbReference type="PANTHER" id="PTHR35795">
    <property type="entry name" value="SLR1885 PROTEIN"/>
    <property type="match status" value="1"/>
</dbReference>